<dbReference type="GO" id="GO:0046872">
    <property type="term" value="F:metal ion binding"/>
    <property type="evidence" value="ECO:0007669"/>
    <property type="project" value="UniProtKB-KW"/>
</dbReference>
<comment type="cofactor">
    <cofactor evidence="1">
        <name>Zn(2+)</name>
        <dbReference type="ChEBI" id="CHEBI:29105"/>
    </cofactor>
</comment>
<feature type="domain" description="Alanyl-transfer RNA synthetases family profile" evidence="6">
    <location>
        <begin position="1"/>
        <end position="260"/>
    </location>
</feature>
<dbReference type="InterPro" id="IPR018165">
    <property type="entry name" value="Ala-tRNA-synth_IIc_core"/>
</dbReference>
<proteinExistence type="inferred from homology"/>
<dbReference type="GO" id="GO:0006419">
    <property type="term" value="P:alanyl-tRNA aminoacylation"/>
    <property type="evidence" value="ECO:0007669"/>
    <property type="project" value="InterPro"/>
</dbReference>
<dbReference type="SUPFAM" id="SSF55186">
    <property type="entry name" value="ThrRS/AlaRS common domain"/>
    <property type="match status" value="1"/>
</dbReference>
<dbReference type="GO" id="GO:0005524">
    <property type="term" value="F:ATP binding"/>
    <property type="evidence" value="ECO:0007669"/>
    <property type="project" value="InterPro"/>
</dbReference>
<dbReference type="SUPFAM" id="SSF50447">
    <property type="entry name" value="Translation proteins"/>
    <property type="match status" value="1"/>
</dbReference>
<comment type="similarity">
    <text evidence="3">Belongs to the class-II aminoacyl-tRNA synthetase family. Alax-L subfamily.</text>
</comment>
<dbReference type="InterPro" id="IPR018163">
    <property type="entry name" value="Thr/Ala-tRNA-synth_IIc_edit"/>
</dbReference>
<accession>A0A1E3QWF0</accession>
<dbReference type="GO" id="GO:0005737">
    <property type="term" value="C:cytoplasm"/>
    <property type="evidence" value="ECO:0007669"/>
    <property type="project" value="UniProtKB-SubCell"/>
</dbReference>
<dbReference type="InterPro" id="IPR051335">
    <property type="entry name" value="Alanyl-tRNA_Editing_Enzymes"/>
</dbReference>
<gene>
    <name evidence="7" type="ORF">BABINDRAFT_160202</name>
</gene>
<dbReference type="PANTHER" id="PTHR43462:SF1">
    <property type="entry name" value="ALANYL-TRNA EDITING PROTEIN AARSD1"/>
    <property type="match status" value="1"/>
</dbReference>
<name>A0A1E3QWF0_9ASCO</name>
<evidence type="ECO:0000256" key="5">
    <source>
        <dbReference type="ARBA" id="ARBA00022833"/>
    </source>
</evidence>
<evidence type="ECO:0000256" key="2">
    <source>
        <dbReference type="ARBA" id="ARBA00004496"/>
    </source>
</evidence>
<dbReference type="OrthoDB" id="288942at2759"/>
<dbReference type="STRING" id="984486.A0A1E3QWF0"/>
<comment type="subcellular location">
    <subcellularLocation>
        <location evidence="2">Cytoplasm</location>
    </subcellularLocation>
</comment>
<dbReference type="GO" id="GO:0002196">
    <property type="term" value="F:Ser-tRNA(Ala) deacylase activity"/>
    <property type="evidence" value="ECO:0007669"/>
    <property type="project" value="EnsemblFungi"/>
</dbReference>
<evidence type="ECO:0000256" key="4">
    <source>
        <dbReference type="ARBA" id="ARBA00022723"/>
    </source>
</evidence>
<dbReference type="InterPro" id="IPR012947">
    <property type="entry name" value="tRNA_SAD"/>
</dbReference>
<dbReference type="Proteomes" id="UP000094336">
    <property type="component" value="Unassembled WGS sequence"/>
</dbReference>
<dbReference type="RefSeq" id="XP_018987314.1">
    <property type="nucleotide sequence ID" value="XM_019128112.1"/>
</dbReference>
<dbReference type="PROSITE" id="PS50860">
    <property type="entry name" value="AA_TRNA_LIGASE_II_ALA"/>
    <property type="match status" value="1"/>
</dbReference>
<dbReference type="GO" id="GO:0043905">
    <property type="term" value="F:L-seryl-tRNA(Thr) hydrolase activity"/>
    <property type="evidence" value="ECO:0007669"/>
    <property type="project" value="EnsemblFungi"/>
</dbReference>
<dbReference type="GO" id="GO:0003676">
    <property type="term" value="F:nucleic acid binding"/>
    <property type="evidence" value="ECO:0007669"/>
    <property type="project" value="InterPro"/>
</dbReference>
<evidence type="ECO:0000313" key="8">
    <source>
        <dbReference type="Proteomes" id="UP000094336"/>
    </source>
</evidence>
<dbReference type="GO" id="GO:0004813">
    <property type="term" value="F:alanine-tRNA ligase activity"/>
    <property type="evidence" value="ECO:0007669"/>
    <property type="project" value="InterPro"/>
</dbReference>
<organism evidence="7 8">
    <name type="scientific">Babjeviella inositovora NRRL Y-12698</name>
    <dbReference type="NCBI Taxonomy" id="984486"/>
    <lineage>
        <taxon>Eukaryota</taxon>
        <taxon>Fungi</taxon>
        <taxon>Dikarya</taxon>
        <taxon>Ascomycota</taxon>
        <taxon>Saccharomycotina</taxon>
        <taxon>Pichiomycetes</taxon>
        <taxon>Serinales incertae sedis</taxon>
        <taxon>Babjeviella</taxon>
    </lineage>
</organism>
<keyword evidence="8" id="KW-1185">Reference proteome</keyword>
<evidence type="ECO:0000313" key="7">
    <source>
        <dbReference type="EMBL" id="ODQ81986.1"/>
    </source>
</evidence>
<dbReference type="AlphaFoldDB" id="A0A1E3QWF0"/>
<evidence type="ECO:0000256" key="1">
    <source>
        <dbReference type="ARBA" id="ARBA00001947"/>
    </source>
</evidence>
<dbReference type="Gene3D" id="2.40.30.130">
    <property type="match status" value="1"/>
</dbReference>
<dbReference type="FunFam" id="2.40.30.130:FF:000003">
    <property type="entry name" value="alanyl-tRNA editing protein Aarsd1"/>
    <property type="match status" value="1"/>
</dbReference>
<evidence type="ECO:0000259" key="6">
    <source>
        <dbReference type="PROSITE" id="PS50860"/>
    </source>
</evidence>
<keyword evidence="4" id="KW-0479">Metal-binding</keyword>
<evidence type="ECO:0000256" key="3">
    <source>
        <dbReference type="ARBA" id="ARBA00008429"/>
    </source>
</evidence>
<dbReference type="EMBL" id="KV454427">
    <property type="protein sequence ID" value="ODQ81986.1"/>
    <property type="molecule type" value="Genomic_DNA"/>
</dbReference>
<sequence length="420" mass="46026">MSTAYVSTVVGALACQRDSYLRTLTTKVVGCQELLPEKKSKKASEPVTKSYEVELEDTVLFPEGGGQPSDTGSINGSIPVTYVKRDGLIAKHITTEPLQVGSEVSLTLDWDKRWDHMQQHTGQHLLSAVLDRYDLPTLSWSMGEMLNYIELPRAMSAEEVAKVSKEVNGEIKKATAIAVEVPKDKDEVNQEKMPLDYDVNKGVLRIVTIGKLDSNPCCGTHLALTAEIGAIALLNQQSVRGTNSRLFFLTGDRVVTYATMAHSVLKTLNANLSCQTDGICDKVAQLQMSYKKAITKETNLMKELATYELRDFVAKFKGGACFAYVYKSDLGLDFAHNVTREVGVYFAEEKVTDKTVVVLTGEGKDGGACIVIGEKTDEIVSELKKRLSNLKGGGKGKFQGKISAYEKGQLESVKLYLDSL</sequence>
<dbReference type="GeneID" id="30145965"/>
<dbReference type="PANTHER" id="PTHR43462">
    <property type="entry name" value="ALANYL-TRNA EDITING PROTEIN"/>
    <property type="match status" value="1"/>
</dbReference>
<dbReference type="Gene3D" id="3.30.980.10">
    <property type="entry name" value="Threonyl-trna Synthetase, Chain A, domain 2"/>
    <property type="match status" value="1"/>
</dbReference>
<dbReference type="Pfam" id="PF07973">
    <property type="entry name" value="tRNA_SAD"/>
    <property type="match status" value="1"/>
</dbReference>
<dbReference type="SMART" id="SM00863">
    <property type="entry name" value="tRNA_SAD"/>
    <property type="match status" value="1"/>
</dbReference>
<dbReference type="InterPro" id="IPR009000">
    <property type="entry name" value="Transl_B-barrel_sf"/>
</dbReference>
<protein>
    <recommendedName>
        <fullName evidence="6">Alanyl-transfer RNA synthetases family profile domain-containing protein</fullName>
    </recommendedName>
</protein>
<keyword evidence="5" id="KW-0862">Zinc</keyword>
<reference evidence="8" key="1">
    <citation type="submission" date="2016-05" db="EMBL/GenBank/DDBJ databases">
        <title>Comparative genomics of biotechnologically important yeasts.</title>
        <authorList>
            <consortium name="DOE Joint Genome Institute"/>
            <person name="Riley R."/>
            <person name="Haridas S."/>
            <person name="Wolfe K.H."/>
            <person name="Lopes M.R."/>
            <person name="Hittinger C.T."/>
            <person name="Goker M."/>
            <person name="Salamov A."/>
            <person name="Wisecaver J."/>
            <person name="Long T.M."/>
            <person name="Aerts A.L."/>
            <person name="Barry K."/>
            <person name="Choi C."/>
            <person name="Clum A."/>
            <person name="Coughlan A.Y."/>
            <person name="Deshpande S."/>
            <person name="Douglass A.P."/>
            <person name="Hanson S.J."/>
            <person name="Klenk H.-P."/>
            <person name="Labutti K."/>
            <person name="Lapidus A."/>
            <person name="Lindquist E."/>
            <person name="Lipzen A."/>
            <person name="Meier-Kolthoff J.P."/>
            <person name="Ohm R.A."/>
            <person name="Otillar R.P."/>
            <person name="Pangilinan J."/>
            <person name="Peng Y."/>
            <person name="Rokas A."/>
            <person name="Rosa C.A."/>
            <person name="Scheuner C."/>
            <person name="Sibirny A.A."/>
            <person name="Slot J.C."/>
            <person name="Stielow J.B."/>
            <person name="Sun H."/>
            <person name="Kurtzman C.P."/>
            <person name="Blackwell M."/>
            <person name="Grigoriev I.V."/>
            <person name="Jeffries T.W."/>
        </authorList>
    </citation>
    <scope>NUCLEOTIDE SEQUENCE [LARGE SCALE GENOMIC DNA]</scope>
    <source>
        <strain evidence="8">NRRL Y-12698</strain>
    </source>
</reference>